<evidence type="ECO:0000259" key="1">
    <source>
        <dbReference type="PROSITE" id="PS00028"/>
    </source>
</evidence>
<dbReference type="InterPro" id="IPR013087">
    <property type="entry name" value="Znf_C2H2_type"/>
</dbReference>
<evidence type="ECO:0000313" key="2">
    <source>
        <dbReference type="EMBL" id="EGC36563.1"/>
    </source>
</evidence>
<organism evidence="2 3">
    <name type="scientific">Dictyostelium purpureum</name>
    <name type="common">Slime mold</name>
    <dbReference type="NCBI Taxonomy" id="5786"/>
    <lineage>
        <taxon>Eukaryota</taxon>
        <taxon>Amoebozoa</taxon>
        <taxon>Evosea</taxon>
        <taxon>Eumycetozoa</taxon>
        <taxon>Dictyostelia</taxon>
        <taxon>Dictyosteliales</taxon>
        <taxon>Dictyosteliaceae</taxon>
        <taxon>Dictyostelium</taxon>
    </lineage>
</organism>
<gene>
    <name evidence="2" type="ORF">DICPUDRAFT_77799</name>
</gene>
<proteinExistence type="predicted"/>
<dbReference type="KEGG" id="dpp:DICPUDRAFT_77799"/>
<reference evidence="3" key="1">
    <citation type="journal article" date="2011" name="Genome Biol.">
        <title>Comparative genomics of the social amoebae Dictyostelium discoideum and Dictyostelium purpureum.</title>
        <authorList>
            <consortium name="US DOE Joint Genome Institute (JGI-PGF)"/>
            <person name="Sucgang R."/>
            <person name="Kuo A."/>
            <person name="Tian X."/>
            <person name="Salerno W."/>
            <person name="Parikh A."/>
            <person name="Feasley C.L."/>
            <person name="Dalin E."/>
            <person name="Tu H."/>
            <person name="Huang E."/>
            <person name="Barry K."/>
            <person name="Lindquist E."/>
            <person name="Shapiro H."/>
            <person name="Bruce D."/>
            <person name="Schmutz J."/>
            <person name="Salamov A."/>
            <person name="Fey P."/>
            <person name="Gaudet P."/>
            <person name="Anjard C."/>
            <person name="Babu M.M."/>
            <person name="Basu S."/>
            <person name="Bushmanova Y."/>
            <person name="van der Wel H."/>
            <person name="Katoh-Kurasawa M."/>
            <person name="Dinh C."/>
            <person name="Coutinho P.M."/>
            <person name="Saito T."/>
            <person name="Elias M."/>
            <person name="Schaap P."/>
            <person name="Kay R.R."/>
            <person name="Henrissat B."/>
            <person name="Eichinger L."/>
            <person name="Rivero F."/>
            <person name="Putnam N.H."/>
            <person name="West C.M."/>
            <person name="Loomis W.F."/>
            <person name="Chisholm R.L."/>
            <person name="Shaulsky G."/>
            <person name="Strassmann J.E."/>
            <person name="Queller D.C."/>
            <person name="Kuspa A."/>
            <person name="Grigoriev I.V."/>
        </authorList>
    </citation>
    <scope>NUCLEOTIDE SEQUENCE [LARGE SCALE GENOMIC DNA]</scope>
    <source>
        <strain evidence="3">QSDP1</strain>
    </source>
</reference>
<accession>F0ZHN5</accession>
<dbReference type="RefSeq" id="XP_003286935.1">
    <property type="nucleotide sequence ID" value="XM_003286887.1"/>
</dbReference>
<dbReference type="GeneID" id="10500427"/>
<dbReference type="Proteomes" id="UP000001064">
    <property type="component" value="Unassembled WGS sequence"/>
</dbReference>
<feature type="domain" description="C2H2-type" evidence="1">
    <location>
        <begin position="111"/>
        <end position="133"/>
    </location>
</feature>
<dbReference type="VEuPathDB" id="AmoebaDB:DICPUDRAFT_77799"/>
<keyword evidence="3" id="KW-1185">Reference proteome</keyword>
<name>F0ZHN5_DICPU</name>
<evidence type="ECO:0000313" key="3">
    <source>
        <dbReference type="Proteomes" id="UP000001064"/>
    </source>
</evidence>
<dbReference type="EMBL" id="GL871023">
    <property type="protein sequence ID" value="EGC36563.1"/>
    <property type="molecule type" value="Genomic_DNA"/>
</dbReference>
<protein>
    <recommendedName>
        <fullName evidence="1">C2H2-type domain-containing protein</fullName>
    </recommendedName>
</protein>
<sequence length="163" mass="18870">MSFYVDSYKLFLIFCNCLYLKPEDESIEDYKRYRYKFTLECLQKYFPTAELNPEFDTPSPAITVKSAKAYIKTSPNNTQLGPRPLSEEFIDDIIQILAESAPKTKRNLLPCRFPDCSVSISNKSNLKRHLALHFKEILPQTMIFLCSKNHHDNSNNSDSDNSD</sequence>
<dbReference type="PROSITE" id="PS00028">
    <property type="entry name" value="ZINC_FINGER_C2H2_1"/>
    <property type="match status" value="1"/>
</dbReference>
<dbReference type="InParanoid" id="F0ZHN5"/>
<dbReference type="Gene3D" id="3.30.160.60">
    <property type="entry name" value="Classic Zinc Finger"/>
    <property type="match status" value="1"/>
</dbReference>
<dbReference type="AlphaFoldDB" id="F0ZHN5"/>